<accession>A0A0F9K6R5</accession>
<organism evidence="1">
    <name type="scientific">marine sediment metagenome</name>
    <dbReference type="NCBI Taxonomy" id="412755"/>
    <lineage>
        <taxon>unclassified sequences</taxon>
        <taxon>metagenomes</taxon>
        <taxon>ecological metagenomes</taxon>
    </lineage>
</organism>
<proteinExistence type="predicted"/>
<dbReference type="AlphaFoldDB" id="A0A0F9K6R5"/>
<name>A0A0F9K6R5_9ZZZZ</name>
<protein>
    <submittedName>
        <fullName evidence="1">Uncharacterized protein</fullName>
    </submittedName>
</protein>
<comment type="caution">
    <text evidence="1">The sequence shown here is derived from an EMBL/GenBank/DDBJ whole genome shotgun (WGS) entry which is preliminary data.</text>
</comment>
<evidence type="ECO:0000313" key="1">
    <source>
        <dbReference type="EMBL" id="KKM17783.1"/>
    </source>
</evidence>
<dbReference type="EMBL" id="LAZR01014370">
    <property type="protein sequence ID" value="KKM17783.1"/>
    <property type="molecule type" value="Genomic_DNA"/>
</dbReference>
<sequence>MAEPEVIRLNGGKAYPKDTRPGAIGYTWLKADGSVIDMTSGTWSGQGKAEAIDGTAAANLGTGSVTVDTGAAKATYSFVADDFKNIGVFRLIIWVGNTTIRYGSVIFEWEVSDAPGDDPTV</sequence>
<reference evidence="1" key="1">
    <citation type="journal article" date="2015" name="Nature">
        <title>Complex archaea that bridge the gap between prokaryotes and eukaryotes.</title>
        <authorList>
            <person name="Spang A."/>
            <person name="Saw J.H."/>
            <person name="Jorgensen S.L."/>
            <person name="Zaremba-Niedzwiedzka K."/>
            <person name="Martijn J."/>
            <person name="Lind A.E."/>
            <person name="van Eijk R."/>
            <person name="Schleper C."/>
            <person name="Guy L."/>
            <person name="Ettema T.J."/>
        </authorList>
    </citation>
    <scope>NUCLEOTIDE SEQUENCE</scope>
</reference>
<gene>
    <name evidence="1" type="ORF">LCGC14_1672270</name>
</gene>